<feature type="transmembrane region" description="Helical" evidence="1">
    <location>
        <begin position="21"/>
        <end position="39"/>
    </location>
</feature>
<keyword evidence="1" id="KW-0472">Membrane</keyword>
<evidence type="ECO:0000256" key="1">
    <source>
        <dbReference type="SAM" id="Phobius"/>
    </source>
</evidence>
<evidence type="ECO:0000313" key="3">
    <source>
        <dbReference type="Proteomes" id="UP000244523"/>
    </source>
</evidence>
<dbReference type="Proteomes" id="UP000244523">
    <property type="component" value="Unassembled WGS sequence"/>
</dbReference>
<keyword evidence="3" id="KW-1185">Reference proteome</keyword>
<keyword evidence="1" id="KW-0812">Transmembrane</keyword>
<feature type="transmembrane region" description="Helical" evidence="1">
    <location>
        <begin position="77"/>
        <end position="100"/>
    </location>
</feature>
<feature type="transmembrane region" description="Helical" evidence="1">
    <location>
        <begin position="51"/>
        <end position="70"/>
    </location>
</feature>
<comment type="caution">
    <text evidence="2">The sequence shown here is derived from an EMBL/GenBank/DDBJ whole genome shotgun (WGS) entry which is preliminary data.</text>
</comment>
<dbReference type="RefSeq" id="WP_108384742.1">
    <property type="nucleotide sequence ID" value="NZ_QBUD01000001.1"/>
</dbReference>
<evidence type="ECO:0000313" key="2">
    <source>
        <dbReference type="EMBL" id="PUB19065.1"/>
    </source>
</evidence>
<dbReference type="EMBL" id="QBUD01000001">
    <property type="protein sequence ID" value="PUB19065.1"/>
    <property type="molecule type" value="Genomic_DNA"/>
</dbReference>
<reference evidence="2 3" key="1">
    <citation type="submission" date="2018-04" db="EMBL/GenBank/DDBJ databases">
        <title>Genomic Encyclopedia of Archaeal and Bacterial Type Strains, Phase II (KMG-II): from individual species to whole genera.</title>
        <authorList>
            <person name="Goeker M."/>
        </authorList>
    </citation>
    <scope>NUCLEOTIDE SEQUENCE [LARGE SCALE GENOMIC DNA]</scope>
    <source>
        <strain evidence="2 3">DSM 29955</strain>
    </source>
</reference>
<dbReference type="OrthoDB" id="7649737at2"/>
<protein>
    <submittedName>
        <fullName evidence="2">Uncharacterized protein</fullName>
    </submittedName>
</protein>
<organism evidence="2 3">
    <name type="scientific">Yoonia sediminilitoris</name>
    <dbReference type="NCBI Taxonomy" id="1286148"/>
    <lineage>
        <taxon>Bacteria</taxon>
        <taxon>Pseudomonadati</taxon>
        <taxon>Pseudomonadota</taxon>
        <taxon>Alphaproteobacteria</taxon>
        <taxon>Rhodobacterales</taxon>
        <taxon>Paracoccaceae</taxon>
        <taxon>Yoonia</taxon>
    </lineage>
</organism>
<accession>A0A2T6KR95</accession>
<keyword evidence="1" id="KW-1133">Transmembrane helix</keyword>
<gene>
    <name evidence="2" type="ORF">C8N45_101656</name>
</gene>
<sequence length="313" mass="33609">MYFDWPTPAQMIYRLHRLRRLVLFCAIPPVCLLLLGAYLDPGFMPADRATLAALAVVTLIAGHVILFPNVPLETVSLSLTVTLVAFVAPMIKTLSFMAPAEHASAALLFMVVLTVAAAGLLMFVLQLIIGLLLMVGPTVKLRMQSALLVDCSPAVAISQFTLKPGRRRGRVLTGPADSNGFFDVAILAPQIADPDRPNQPLVMRVAAKMIDVRDKQQQTMLVLPNGAVTVTTESFEATADGCRVTIAELPGDFTLGMYLMFWLTDQQMDNLTETADTITGVPARANGLAHGVSCLSIAAAVLSPRQPIADQAD</sequence>
<feature type="transmembrane region" description="Helical" evidence="1">
    <location>
        <begin position="106"/>
        <end position="135"/>
    </location>
</feature>
<proteinExistence type="predicted"/>
<dbReference type="AlphaFoldDB" id="A0A2T6KR95"/>
<name>A0A2T6KR95_9RHOB</name>